<name>A0ABD3TBJ3_9LAMI</name>
<comment type="caution">
    <text evidence="2">The sequence shown here is derived from an EMBL/GenBank/DDBJ whole genome shotgun (WGS) entry which is preliminary data.</text>
</comment>
<dbReference type="AlphaFoldDB" id="A0ABD3TBJ3"/>
<accession>A0ABD3TBJ3</accession>
<sequence length="22" mass="2684">MDFLFYLFFIFLMLKIIVTVGI</sequence>
<keyword evidence="1" id="KW-1133">Transmembrane helix</keyword>
<evidence type="ECO:0000313" key="3">
    <source>
        <dbReference type="Proteomes" id="UP001634393"/>
    </source>
</evidence>
<gene>
    <name evidence="2" type="ORF">ACJIZ3_008913</name>
</gene>
<evidence type="ECO:0000256" key="1">
    <source>
        <dbReference type="SAM" id="Phobius"/>
    </source>
</evidence>
<proteinExistence type="predicted"/>
<dbReference type="EMBL" id="JBJXBP010000004">
    <property type="protein sequence ID" value="KAL3834177.1"/>
    <property type="molecule type" value="Genomic_DNA"/>
</dbReference>
<keyword evidence="1" id="KW-0812">Transmembrane</keyword>
<protein>
    <recommendedName>
        <fullName evidence="4">NADH dehydrogenase subunit 1</fullName>
    </recommendedName>
</protein>
<feature type="transmembrane region" description="Helical" evidence="1">
    <location>
        <begin position="6"/>
        <end position="21"/>
    </location>
</feature>
<keyword evidence="3" id="KW-1185">Reference proteome</keyword>
<reference evidence="2 3" key="1">
    <citation type="submission" date="2024-12" db="EMBL/GenBank/DDBJ databases">
        <title>The unique morphological basis and parallel evolutionary history of personate flowers in Penstemon.</title>
        <authorList>
            <person name="Depatie T.H."/>
            <person name="Wessinger C.A."/>
        </authorList>
    </citation>
    <scope>NUCLEOTIDE SEQUENCE [LARGE SCALE GENOMIC DNA]</scope>
    <source>
        <strain evidence="2">WTNN_2</strain>
        <tissue evidence="2">Leaf</tissue>
    </source>
</reference>
<keyword evidence="1" id="KW-0472">Membrane</keyword>
<organism evidence="2 3">
    <name type="scientific">Penstemon smallii</name>
    <dbReference type="NCBI Taxonomy" id="265156"/>
    <lineage>
        <taxon>Eukaryota</taxon>
        <taxon>Viridiplantae</taxon>
        <taxon>Streptophyta</taxon>
        <taxon>Embryophyta</taxon>
        <taxon>Tracheophyta</taxon>
        <taxon>Spermatophyta</taxon>
        <taxon>Magnoliopsida</taxon>
        <taxon>eudicotyledons</taxon>
        <taxon>Gunneridae</taxon>
        <taxon>Pentapetalae</taxon>
        <taxon>asterids</taxon>
        <taxon>lamiids</taxon>
        <taxon>Lamiales</taxon>
        <taxon>Plantaginaceae</taxon>
        <taxon>Cheloneae</taxon>
        <taxon>Penstemon</taxon>
    </lineage>
</organism>
<evidence type="ECO:0000313" key="2">
    <source>
        <dbReference type="EMBL" id="KAL3834177.1"/>
    </source>
</evidence>
<evidence type="ECO:0008006" key="4">
    <source>
        <dbReference type="Google" id="ProtNLM"/>
    </source>
</evidence>
<dbReference type="Proteomes" id="UP001634393">
    <property type="component" value="Unassembled WGS sequence"/>
</dbReference>